<keyword evidence="3" id="KW-0812">Transmembrane</keyword>
<dbReference type="EC" id="2.4.1.257" evidence="7"/>
<dbReference type="InterPro" id="IPR028098">
    <property type="entry name" value="Glyco_trans_4-like_N"/>
</dbReference>
<evidence type="ECO:0000256" key="5">
    <source>
        <dbReference type="ARBA" id="ARBA00022989"/>
    </source>
</evidence>
<dbReference type="PANTHER" id="PTHR45918:SF1">
    <property type="entry name" value="ALPHA-1,3_1,6-MANNOSYLTRANSFERASE ALG2"/>
    <property type="match status" value="1"/>
</dbReference>
<dbReference type="Proteomes" id="UP000011014">
    <property type="component" value="Unassembled WGS sequence"/>
</dbReference>
<dbReference type="Pfam" id="PF13439">
    <property type="entry name" value="Glyco_transf_4"/>
    <property type="match status" value="1"/>
</dbReference>
<evidence type="ECO:0000256" key="4">
    <source>
        <dbReference type="ARBA" id="ARBA00022824"/>
    </source>
</evidence>
<evidence type="ECO:0000256" key="7">
    <source>
        <dbReference type="RuleBase" id="RU367136"/>
    </source>
</evidence>
<name>E4YI45_OIKDI</name>
<keyword evidence="7" id="KW-0328">Glycosyltransferase</keyword>
<dbReference type="EMBL" id="FN654592">
    <property type="protein sequence ID" value="CBY35156.1"/>
    <property type="molecule type" value="Genomic_DNA"/>
</dbReference>
<evidence type="ECO:0000256" key="6">
    <source>
        <dbReference type="ARBA" id="ARBA00023136"/>
    </source>
</evidence>
<organism evidence="9">
    <name type="scientific">Oikopleura dioica</name>
    <name type="common">Tunicate</name>
    <dbReference type="NCBI Taxonomy" id="34765"/>
    <lineage>
        <taxon>Eukaryota</taxon>
        <taxon>Metazoa</taxon>
        <taxon>Chordata</taxon>
        <taxon>Tunicata</taxon>
        <taxon>Appendicularia</taxon>
        <taxon>Copelata</taxon>
        <taxon>Oikopleuridae</taxon>
        <taxon>Oikopleura</taxon>
    </lineage>
</organism>
<reference evidence="9" key="1">
    <citation type="journal article" date="2010" name="Science">
        <title>Plasticity of animal genome architecture unmasked by rapid evolution of a pelagic tunicate.</title>
        <authorList>
            <person name="Denoeud F."/>
            <person name="Henriet S."/>
            <person name="Mungpakdee S."/>
            <person name="Aury J.M."/>
            <person name="Da Silva C."/>
            <person name="Brinkmann H."/>
            <person name="Mikhaleva J."/>
            <person name="Olsen L.C."/>
            <person name="Jubin C."/>
            <person name="Canestro C."/>
            <person name="Bouquet J.M."/>
            <person name="Danks G."/>
            <person name="Poulain J."/>
            <person name="Campsteijn C."/>
            <person name="Adamski M."/>
            <person name="Cross I."/>
            <person name="Yadetie F."/>
            <person name="Muffato M."/>
            <person name="Louis A."/>
            <person name="Butcher S."/>
            <person name="Tsagkogeorga G."/>
            <person name="Konrad A."/>
            <person name="Singh S."/>
            <person name="Jensen M.F."/>
            <person name="Cong E.H."/>
            <person name="Eikeseth-Otteraa H."/>
            <person name="Noel B."/>
            <person name="Anthouard V."/>
            <person name="Porcel B.M."/>
            <person name="Kachouri-Lafond R."/>
            <person name="Nishino A."/>
            <person name="Ugolini M."/>
            <person name="Chourrout P."/>
            <person name="Nishida H."/>
            <person name="Aasland R."/>
            <person name="Huzurbazar S."/>
            <person name="Westhof E."/>
            <person name="Delsuc F."/>
            <person name="Lehrach H."/>
            <person name="Reinhardt R."/>
            <person name="Weissenbach J."/>
            <person name="Roy S.W."/>
            <person name="Artiguenave F."/>
            <person name="Postlethwait J.H."/>
            <person name="Manak J.R."/>
            <person name="Thompson E.M."/>
            <person name="Jaillon O."/>
            <person name="Du Pasquier L."/>
            <person name="Boudinot P."/>
            <person name="Liberles D.A."/>
            <person name="Volff J.N."/>
            <person name="Philippe H."/>
            <person name="Lenhard B."/>
            <person name="Roest Crollius H."/>
            <person name="Wincker P."/>
            <person name="Chourrout D."/>
        </authorList>
    </citation>
    <scope>NUCLEOTIDE SEQUENCE [LARGE SCALE GENOMIC DNA]</scope>
</reference>
<dbReference type="SUPFAM" id="SSF53756">
    <property type="entry name" value="UDP-Glycosyltransferase/glycogen phosphorylase"/>
    <property type="match status" value="1"/>
</dbReference>
<keyword evidence="6" id="KW-0472">Membrane</keyword>
<comment type="pathway">
    <text evidence="1 7">Protein modification; protein glycosylation.</text>
</comment>
<keyword evidence="5" id="KW-1133">Transmembrane helix</keyword>
<accession>E4YI45</accession>
<comment type="subcellular location">
    <subcellularLocation>
        <location evidence="7">Endoplasmic reticulum membrane</location>
        <topology evidence="7">Single-pass membrane protein</topology>
    </subcellularLocation>
</comment>
<dbReference type="Gene3D" id="3.40.50.2000">
    <property type="entry name" value="Glycogen Phosphorylase B"/>
    <property type="match status" value="2"/>
</dbReference>
<dbReference type="GO" id="GO:0005789">
    <property type="term" value="C:endoplasmic reticulum membrane"/>
    <property type="evidence" value="ECO:0007669"/>
    <property type="project" value="UniProtKB-SubCell"/>
</dbReference>
<gene>
    <name evidence="9" type="ORF">GSOID_T00026960001</name>
</gene>
<dbReference type="PANTHER" id="PTHR45918">
    <property type="entry name" value="ALPHA-1,3/1,6-MANNOSYLTRANSFERASE ALG2"/>
    <property type="match status" value="1"/>
</dbReference>
<dbReference type="AlphaFoldDB" id="E4YI45"/>
<protein>
    <recommendedName>
        <fullName evidence="7">Alpha-1,3/1,6-mannosyltransferase ALG2</fullName>
        <ecNumber evidence="7">2.4.1.132</ecNumber>
        <ecNumber evidence="7">2.4.1.257</ecNumber>
    </recommendedName>
    <alternativeName>
        <fullName evidence="7">GDP-Man:Man(1)GlcNAc(2)-PP-Dol alpha-1,3-mannosyltransferase</fullName>
    </alternativeName>
</protein>
<dbReference type="InterPro" id="IPR027054">
    <property type="entry name" value="ALG2"/>
</dbReference>
<dbReference type="GO" id="GO:0004378">
    <property type="term" value="F:GDP-Man:Man(1)GlcNAc(2)-PP-Dol alpha-1,3-mannosyltransferase activity"/>
    <property type="evidence" value="ECO:0007669"/>
    <property type="project" value="UniProtKB-UniRule"/>
</dbReference>
<keyword evidence="2 7" id="KW-0808">Transferase</keyword>
<evidence type="ECO:0000259" key="8">
    <source>
        <dbReference type="Pfam" id="PF13439"/>
    </source>
</evidence>
<evidence type="ECO:0000313" key="9">
    <source>
        <dbReference type="EMBL" id="CBY35156.1"/>
    </source>
</evidence>
<evidence type="ECO:0000256" key="1">
    <source>
        <dbReference type="ARBA" id="ARBA00004922"/>
    </source>
</evidence>
<dbReference type="GO" id="GO:0102704">
    <property type="term" value="F:GDP-Man:Man(2)GlcNAc(2)-PP-Dol alpha-1,6-mannosyltransferase activity"/>
    <property type="evidence" value="ECO:0007669"/>
    <property type="project" value="UniProtKB-UniRule"/>
</dbReference>
<keyword evidence="4" id="KW-0256">Endoplasmic reticulum</keyword>
<comment type="catalytic activity">
    <reaction evidence="7">
        <text>a beta-D-Man-(1-&gt;4)-beta-D-GlcNAc-(1-&gt;4)-alpha-D-GlcNAc-diphospho-di-trans,poly-cis-dolichol + GDP-alpha-D-mannose = an alpha-D-Man-(1-&gt;3)-beta-D-Man-(1-&gt;4)-beta-D-GlcNAc-(1-&gt;4)-alpha-D-GlcNAc-diphospho-di-trans,poly-cis-dolichol + GDP + H(+)</text>
        <dbReference type="Rhea" id="RHEA:29515"/>
        <dbReference type="Rhea" id="RHEA-COMP:19511"/>
        <dbReference type="Rhea" id="RHEA-COMP:19513"/>
        <dbReference type="ChEBI" id="CHEBI:15378"/>
        <dbReference type="ChEBI" id="CHEBI:57527"/>
        <dbReference type="ChEBI" id="CHEBI:58189"/>
        <dbReference type="ChEBI" id="CHEBI:58472"/>
        <dbReference type="ChEBI" id="CHEBI:132510"/>
        <dbReference type="EC" id="2.4.1.132"/>
    </reaction>
    <physiologicalReaction direction="left-to-right" evidence="7">
        <dbReference type="Rhea" id="RHEA:29516"/>
    </physiologicalReaction>
</comment>
<evidence type="ECO:0000256" key="2">
    <source>
        <dbReference type="ARBA" id="ARBA00022679"/>
    </source>
</evidence>
<proteinExistence type="inferred from homology"/>
<feature type="domain" description="Glycosyltransferase subfamily 4-like N-terminal" evidence="8">
    <location>
        <begin position="12"/>
        <end position="190"/>
    </location>
</feature>
<comment type="similarity">
    <text evidence="7">Belongs to the glycosyltransferase group 1 family.</text>
</comment>
<dbReference type="UniPathway" id="UPA00378"/>
<sequence>MKVLFLHPDLGIGGAERLVCDAGLALKSKGHTVSFATTYHDPGHCFPETRNGTFPVTVFCDWIPRSIFGKCRAVCMYLRMIFAAVYLCLFSTQAKEADVIFVDQVSHCVPILRLLSNARILFYCHYPDQLLSKPGRTLKSFYRLPLDKFEEYSTGRAHKILVNSEFTLRVFRETFKTLNNVKVDVLYPALQTKVFAKKARKPNRFTIPNDQLIISSVNRYERKKGLSVAFDALAIVRKQFPEMKIHFIHGGGYDPQNNENVEHFEELRRSWIHRGPRRRLSTSPRFIK</sequence>
<comment type="catalytic activity">
    <reaction evidence="7">
        <text>an alpha-D-Man-(1-&gt;3)-beta-D-Man-(1-&gt;4)-beta-D-GlcNAc-(1-&gt;4)-alpha-D-GlcNAc-diphospho-di-trans,poly-cis-dolichol + GDP-alpha-D-mannose = an alpha-D-Man-(1-&gt;3)-[alpha-D-Man-(1-&gt;6)]-beta-D-Man-(1-&gt;4)-beta-D-GlcNAc-(1-&gt;4)-alpha-D-GlcNAc-diphospho-di-trans,poly-cis-dolichol + GDP + H(+)</text>
        <dbReference type="Rhea" id="RHEA:29519"/>
        <dbReference type="Rhea" id="RHEA-COMP:19513"/>
        <dbReference type="Rhea" id="RHEA-COMP:19515"/>
        <dbReference type="ChEBI" id="CHEBI:15378"/>
        <dbReference type="ChEBI" id="CHEBI:57527"/>
        <dbReference type="ChEBI" id="CHEBI:58189"/>
        <dbReference type="ChEBI" id="CHEBI:132510"/>
        <dbReference type="ChEBI" id="CHEBI:132511"/>
        <dbReference type="EC" id="2.4.1.257"/>
    </reaction>
    <physiologicalReaction direction="left-to-right" evidence="7">
        <dbReference type="Rhea" id="RHEA:29520"/>
    </physiologicalReaction>
</comment>
<evidence type="ECO:0000256" key="3">
    <source>
        <dbReference type="ARBA" id="ARBA00022692"/>
    </source>
</evidence>
<comment type="function">
    <text evidence="7">Mannosylates Man(2)GlcNAc(2)-dolichol diphosphate and Man(1)GlcNAc(2)-dolichol diphosphate to form Man(3)GlcNAc(2)-dolichol diphosphate.</text>
</comment>
<dbReference type="EC" id="2.4.1.132" evidence="7"/>